<gene>
    <name evidence="2" type="ORF">MELLADRAFT_84871</name>
</gene>
<dbReference type="VEuPathDB" id="FungiDB:MELLADRAFT_84871"/>
<evidence type="ECO:0000256" key="1">
    <source>
        <dbReference type="SAM" id="MobiDB-lite"/>
    </source>
</evidence>
<dbReference type="RefSeq" id="XP_007408324.1">
    <property type="nucleotide sequence ID" value="XM_007408262.1"/>
</dbReference>
<protein>
    <submittedName>
        <fullName evidence="2">Uncharacterized protein</fullName>
    </submittedName>
</protein>
<dbReference type="EMBL" id="GL883101">
    <property type="protein sequence ID" value="EGG08126.1"/>
    <property type="molecule type" value="Genomic_DNA"/>
</dbReference>
<evidence type="ECO:0000313" key="3">
    <source>
        <dbReference type="Proteomes" id="UP000001072"/>
    </source>
</evidence>
<proteinExistence type="predicted"/>
<dbReference type="KEGG" id="mlr:MELLADRAFT_84871"/>
<accession>F4RGX1</accession>
<evidence type="ECO:0000313" key="2">
    <source>
        <dbReference type="EMBL" id="EGG08126.1"/>
    </source>
</evidence>
<feature type="compositionally biased region" description="Polar residues" evidence="1">
    <location>
        <begin position="90"/>
        <end position="116"/>
    </location>
</feature>
<feature type="region of interest" description="Disordered" evidence="1">
    <location>
        <begin position="66"/>
        <end position="118"/>
    </location>
</feature>
<sequence>MVHYDRTRMDKFNYARTNTWETLRKVVDNCLTIFPMLTVTCGPNRFQIIINSTLLQVLGQKLTVPSRNLQPPSPARLQAGFVIPPKDSRTTVSQSPTPSENGSPRSKIVPSQTASPQPREHRTILYLLIMIT</sequence>
<keyword evidence="3" id="KW-1185">Reference proteome</keyword>
<reference evidence="3" key="1">
    <citation type="journal article" date="2011" name="Proc. Natl. Acad. Sci. U.S.A.">
        <title>Obligate biotrophy features unraveled by the genomic analysis of rust fungi.</title>
        <authorList>
            <person name="Duplessis S."/>
            <person name="Cuomo C.A."/>
            <person name="Lin Y.-C."/>
            <person name="Aerts A."/>
            <person name="Tisserant E."/>
            <person name="Veneault-Fourrey C."/>
            <person name="Joly D.L."/>
            <person name="Hacquard S."/>
            <person name="Amselem J."/>
            <person name="Cantarel B.L."/>
            <person name="Chiu R."/>
            <person name="Coutinho P.M."/>
            <person name="Feau N."/>
            <person name="Field M."/>
            <person name="Frey P."/>
            <person name="Gelhaye E."/>
            <person name="Goldberg J."/>
            <person name="Grabherr M.G."/>
            <person name="Kodira C.D."/>
            <person name="Kohler A."/>
            <person name="Kuees U."/>
            <person name="Lindquist E.A."/>
            <person name="Lucas S.M."/>
            <person name="Mago R."/>
            <person name="Mauceli E."/>
            <person name="Morin E."/>
            <person name="Murat C."/>
            <person name="Pangilinan J.L."/>
            <person name="Park R."/>
            <person name="Pearson M."/>
            <person name="Quesneville H."/>
            <person name="Rouhier N."/>
            <person name="Sakthikumar S."/>
            <person name="Salamov A.A."/>
            <person name="Schmutz J."/>
            <person name="Selles B."/>
            <person name="Shapiro H."/>
            <person name="Tanguay P."/>
            <person name="Tuskan G.A."/>
            <person name="Henrissat B."/>
            <person name="Van de Peer Y."/>
            <person name="Rouze P."/>
            <person name="Ellis J.G."/>
            <person name="Dodds P.N."/>
            <person name="Schein J.E."/>
            <person name="Zhong S."/>
            <person name="Hamelin R.C."/>
            <person name="Grigoriev I.V."/>
            <person name="Szabo L.J."/>
            <person name="Martin F."/>
        </authorList>
    </citation>
    <scope>NUCLEOTIDE SEQUENCE [LARGE SCALE GENOMIC DNA]</scope>
    <source>
        <strain evidence="3">98AG31 / pathotype 3-4-7</strain>
    </source>
</reference>
<dbReference type="GeneID" id="18933643"/>
<dbReference type="InParanoid" id="F4RGX1"/>
<dbReference type="AlphaFoldDB" id="F4RGX1"/>
<name>F4RGX1_MELLP</name>
<organism evidence="3">
    <name type="scientific">Melampsora larici-populina (strain 98AG31 / pathotype 3-4-7)</name>
    <name type="common">Poplar leaf rust fungus</name>
    <dbReference type="NCBI Taxonomy" id="747676"/>
    <lineage>
        <taxon>Eukaryota</taxon>
        <taxon>Fungi</taxon>
        <taxon>Dikarya</taxon>
        <taxon>Basidiomycota</taxon>
        <taxon>Pucciniomycotina</taxon>
        <taxon>Pucciniomycetes</taxon>
        <taxon>Pucciniales</taxon>
        <taxon>Melampsoraceae</taxon>
        <taxon>Melampsora</taxon>
    </lineage>
</organism>
<dbReference type="HOGENOM" id="CLU_1917502_0_0_1"/>
<dbReference type="Proteomes" id="UP000001072">
    <property type="component" value="Unassembled WGS sequence"/>
</dbReference>